<gene>
    <name evidence="1" type="ORF">HEK616_27840</name>
</gene>
<accession>A0ABM7ZSF0</accession>
<name>A0ABM7ZSF0_STRNI</name>
<proteinExistence type="predicted"/>
<sequence length="59" mass="6635">MKAGLRYRRVPFPVFTGVRTMTMTAFREKRNAGRWGQAAKPPSMVRLVPVMKADSGPAR</sequence>
<reference evidence="1" key="1">
    <citation type="submission" date="2022-06" db="EMBL/GenBank/DDBJ databases">
        <title>Complete genome sequence of Streptomyces nigrescens HEK616.</title>
        <authorList>
            <person name="Asamizu S."/>
            <person name="Onaka H."/>
        </authorList>
    </citation>
    <scope>NUCLEOTIDE SEQUENCE</scope>
    <source>
        <strain evidence="1">HEK616</strain>
    </source>
</reference>
<protein>
    <submittedName>
        <fullName evidence="1">Uncharacterized protein</fullName>
    </submittedName>
</protein>
<evidence type="ECO:0000313" key="2">
    <source>
        <dbReference type="Proteomes" id="UP001059597"/>
    </source>
</evidence>
<dbReference type="EMBL" id="AP026073">
    <property type="protein sequence ID" value="BDM69297.1"/>
    <property type="molecule type" value="Genomic_DNA"/>
</dbReference>
<dbReference type="Proteomes" id="UP001059597">
    <property type="component" value="Chromosome"/>
</dbReference>
<evidence type="ECO:0000313" key="1">
    <source>
        <dbReference type="EMBL" id="BDM69297.1"/>
    </source>
</evidence>
<organism evidence="1 2">
    <name type="scientific">Streptomyces nigrescens</name>
    <dbReference type="NCBI Taxonomy" id="1920"/>
    <lineage>
        <taxon>Bacteria</taxon>
        <taxon>Bacillati</taxon>
        <taxon>Actinomycetota</taxon>
        <taxon>Actinomycetes</taxon>
        <taxon>Kitasatosporales</taxon>
        <taxon>Streptomycetaceae</taxon>
        <taxon>Streptomyces</taxon>
    </lineage>
</organism>
<keyword evidence="2" id="KW-1185">Reference proteome</keyword>